<dbReference type="PANTHER" id="PTHR43233:SF1">
    <property type="entry name" value="FAMILY N-ACETYLTRANSFERASE, PUTATIVE (AFU_ORTHOLOGUE AFUA_6G03350)-RELATED"/>
    <property type="match status" value="1"/>
</dbReference>
<comment type="caution">
    <text evidence="2">The sequence shown here is derived from an EMBL/GenBank/DDBJ whole genome shotgun (WGS) entry which is preliminary data.</text>
</comment>
<dbReference type="InterPro" id="IPR000182">
    <property type="entry name" value="GNAT_dom"/>
</dbReference>
<sequence length="140" mass="15787">MERKHELLPYWISDSKERLDRDKIAELLGTAYWSSKRSRATIEAGIDASLCFGIYDENGQQAGFSRVITDGATFSYICDVIIDPGHRGKGLGKWLVRTMLAHPDVQPTNKMLATRDAHGLYEQFGFQRAEALRLERAATP</sequence>
<accession>A0ABW5QVV2</accession>
<feature type="domain" description="N-acetyltransferase" evidence="1">
    <location>
        <begin position="10"/>
        <end position="140"/>
    </location>
</feature>
<organism evidence="2 3">
    <name type="scientific">Paenibacillus thailandensis</name>
    <dbReference type="NCBI Taxonomy" id="393250"/>
    <lineage>
        <taxon>Bacteria</taxon>
        <taxon>Bacillati</taxon>
        <taxon>Bacillota</taxon>
        <taxon>Bacilli</taxon>
        <taxon>Bacillales</taxon>
        <taxon>Paenibacillaceae</taxon>
        <taxon>Paenibacillus</taxon>
    </lineage>
</organism>
<evidence type="ECO:0000313" key="3">
    <source>
        <dbReference type="Proteomes" id="UP001597493"/>
    </source>
</evidence>
<dbReference type="InterPro" id="IPR053144">
    <property type="entry name" value="Acetyltransferase_Butenolide"/>
</dbReference>
<dbReference type="Pfam" id="PF13508">
    <property type="entry name" value="Acetyltransf_7"/>
    <property type="match status" value="1"/>
</dbReference>
<dbReference type="PROSITE" id="PS51186">
    <property type="entry name" value="GNAT"/>
    <property type="match status" value="1"/>
</dbReference>
<dbReference type="InterPro" id="IPR016181">
    <property type="entry name" value="Acyl_CoA_acyltransferase"/>
</dbReference>
<dbReference type="EMBL" id="JBHUMY010000007">
    <property type="protein sequence ID" value="MFD2660300.1"/>
    <property type="molecule type" value="Genomic_DNA"/>
</dbReference>
<dbReference type="PANTHER" id="PTHR43233">
    <property type="entry name" value="FAMILY N-ACETYLTRANSFERASE, PUTATIVE (AFU_ORTHOLOGUE AFUA_6G03350)-RELATED"/>
    <property type="match status" value="1"/>
</dbReference>
<name>A0ABW5QVV2_9BACL</name>
<evidence type="ECO:0000313" key="2">
    <source>
        <dbReference type="EMBL" id="MFD2660300.1"/>
    </source>
</evidence>
<evidence type="ECO:0000259" key="1">
    <source>
        <dbReference type="PROSITE" id="PS51186"/>
    </source>
</evidence>
<dbReference type="Gene3D" id="3.40.630.30">
    <property type="match status" value="1"/>
</dbReference>
<dbReference type="SUPFAM" id="SSF55729">
    <property type="entry name" value="Acyl-CoA N-acyltransferases (Nat)"/>
    <property type="match status" value="1"/>
</dbReference>
<keyword evidence="2" id="KW-0012">Acyltransferase</keyword>
<keyword evidence="3" id="KW-1185">Reference proteome</keyword>
<proteinExistence type="predicted"/>
<dbReference type="GO" id="GO:0016746">
    <property type="term" value="F:acyltransferase activity"/>
    <property type="evidence" value="ECO:0007669"/>
    <property type="project" value="UniProtKB-KW"/>
</dbReference>
<gene>
    <name evidence="2" type="ORF">ACFSW5_08440</name>
</gene>
<dbReference type="RefSeq" id="WP_379271404.1">
    <property type="nucleotide sequence ID" value="NZ_JBHUGT010000047.1"/>
</dbReference>
<dbReference type="EC" id="2.3.-.-" evidence="2"/>
<dbReference type="Proteomes" id="UP001597493">
    <property type="component" value="Unassembled WGS sequence"/>
</dbReference>
<reference evidence="3" key="1">
    <citation type="journal article" date="2019" name="Int. J. Syst. Evol. Microbiol.">
        <title>The Global Catalogue of Microorganisms (GCM) 10K type strain sequencing project: providing services to taxonomists for standard genome sequencing and annotation.</title>
        <authorList>
            <consortium name="The Broad Institute Genomics Platform"/>
            <consortium name="The Broad Institute Genome Sequencing Center for Infectious Disease"/>
            <person name="Wu L."/>
            <person name="Ma J."/>
        </authorList>
    </citation>
    <scope>NUCLEOTIDE SEQUENCE [LARGE SCALE GENOMIC DNA]</scope>
    <source>
        <strain evidence="3">TISTR 1827</strain>
    </source>
</reference>
<dbReference type="CDD" id="cd04301">
    <property type="entry name" value="NAT_SF"/>
    <property type="match status" value="1"/>
</dbReference>
<keyword evidence="2" id="KW-0808">Transferase</keyword>
<protein>
    <submittedName>
        <fullName evidence="2">GNAT family N-acetyltransferase</fullName>
        <ecNumber evidence="2">2.3.-.-</ecNumber>
    </submittedName>
</protein>